<proteinExistence type="predicted"/>
<keyword evidence="2" id="KW-1133">Transmembrane helix</keyword>
<organism evidence="3 4">
    <name type="scientific">Parasponia andersonii</name>
    <name type="common">Sponia andersonii</name>
    <dbReference type="NCBI Taxonomy" id="3476"/>
    <lineage>
        <taxon>Eukaryota</taxon>
        <taxon>Viridiplantae</taxon>
        <taxon>Streptophyta</taxon>
        <taxon>Embryophyta</taxon>
        <taxon>Tracheophyta</taxon>
        <taxon>Spermatophyta</taxon>
        <taxon>Magnoliopsida</taxon>
        <taxon>eudicotyledons</taxon>
        <taxon>Gunneridae</taxon>
        <taxon>Pentapetalae</taxon>
        <taxon>rosids</taxon>
        <taxon>fabids</taxon>
        <taxon>Rosales</taxon>
        <taxon>Cannabaceae</taxon>
        <taxon>Parasponia</taxon>
    </lineage>
</organism>
<dbReference type="Proteomes" id="UP000237105">
    <property type="component" value="Unassembled WGS sequence"/>
</dbReference>
<dbReference type="EMBL" id="JXTB01000083">
    <property type="protein sequence ID" value="PON66039.1"/>
    <property type="molecule type" value="Genomic_DNA"/>
</dbReference>
<protein>
    <submittedName>
        <fullName evidence="3">Transmembrane protein</fullName>
    </submittedName>
</protein>
<feature type="transmembrane region" description="Helical" evidence="2">
    <location>
        <begin position="20"/>
        <end position="41"/>
    </location>
</feature>
<dbReference type="PANTHER" id="PTHR36369">
    <property type="entry name" value="TRANSMEMBRANE PROTEIN"/>
    <property type="match status" value="1"/>
</dbReference>
<gene>
    <name evidence="3" type="ORF">PanWU01x14_112660</name>
</gene>
<accession>A0A2P5CYB5</accession>
<comment type="caution">
    <text evidence="3">The sequence shown here is derived from an EMBL/GenBank/DDBJ whole genome shotgun (WGS) entry which is preliminary data.</text>
</comment>
<evidence type="ECO:0000313" key="3">
    <source>
        <dbReference type="EMBL" id="PON66039.1"/>
    </source>
</evidence>
<dbReference type="PANTHER" id="PTHR36369:SF1">
    <property type="entry name" value="TRANSMEMBRANE PROTEIN"/>
    <property type="match status" value="1"/>
</dbReference>
<evidence type="ECO:0000313" key="4">
    <source>
        <dbReference type="Proteomes" id="UP000237105"/>
    </source>
</evidence>
<name>A0A2P5CYB5_PARAD</name>
<evidence type="ECO:0000256" key="1">
    <source>
        <dbReference type="SAM" id="MobiDB-lite"/>
    </source>
</evidence>
<dbReference type="AlphaFoldDB" id="A0A2P5CYB5"/>
<reference evidence="4" key="1">
    <citation type="submission" date="2016-06" db="EMBL/GenBank/DDBJ databases">
        <title>Parallel loss of symbiosis genes in relatives of nitrogen-fixing non-legume Parasponia.</title>
        <authorList>
            <person name="Van Velzen R."/>
            <person name="Holmer R."/>
            <person name="Bu F."/>
            <person name="Rutten L."/>
            <person name="Van Zeijl A."/>
            <person name="Liu W."/>
            <person name="Santuari L."/>
            <person name="Cao Q."/>
            <person name="Sharma T."/>
            <person name="Shen D."/>
            <person name="Roswanjaya Y."/>
            <person name="Wardhani T."/>
            <person name="Kalhor M.S."/>
            <person name="Jansen J."/>
            <person name="Van den Hoogen J."/>
            <person name="Gungor B."/>
            <person name="Hartog M."/>
            <person name="Hontelez J."/>
            <person name="Verver J."/>
            <person name="Yang W.-C."/>
            <person name="Schijlen E."/>
            <person name="Repin R."/>
            <person name="Schilthuizen M."/>
            <person name="Schranz E."/>
            <person name="Heidstra R."/>
            <person name="Miyata K."/>
            <person name="Fedorova E."/>
            <person name="Kohlen W."/>
            <person name="Bisseling T."/>
            <person name="Smit S."/>
            <person name="Geurts R."/>
        </authorList>
    </citation>
    <scope>NUCLEOTIDE SEQUENCE [LARGE SCALE GENOMIC DNA]</scope>
    <source>
        <strain evidence="4">cv. WU1-14</strain>
    </source>
</reference>
<feature type="compositionally biased region" description="Low complexity" evidence="1">
    <location>
        <begin position="84"/>
        <end position="94"/>
    </location>
</feature>
<feature type="region of interest" description="Disordered" evidence="1">
    <location>
        <begin position="54"/>
        <end position="102"/>
    </location>
</feature>
<dbReference type="OrthoDB" id="1921606at2759"/>
<sequence>MNVLDSPLEALAFNYVNLGFFTFVNNLWTWIAVITAAVSFWKIRAVGAAGGVYSVDSPPPRNDRSSNRSSAPPKSEEPPPPLPAETTPALASASGHVEDDGPTKRRKFTLYYEDNGELTESDGDDETVAVEECCGGEEWWEGYWERALKTRLGETSWYRYQDLTELNGNVIRLWDGCRSNRENAVKLSSSKRCVSW</sequence>
<keyword evidence="2 3" id="KW-0812">Transmembrane</keyword>
<keyword evidence="2" id="KW-0472">Membrane</keyword>
<keyword evidence="4" id="KW-1185">Reference proteome</keyword>
<evidence type="ECO:0000256" key="2">
    <source>
        <dbReference type="SAM" id="Phobius"/>
    </source>
</evidence>